<dbReference type="RefSeq" id="WP_149669602.1">
    <property type="nucleotide sequence ID" value="NZ_VTUZ01000005.1"/>
</dbReference>
<evidence type="ECO:0000313" key="3">
    <source>
        <dbReference type="EMBL" id="KAA1012972.1"/>
    </source>
</evidence>
<comment type="caution">
    <text evidence="3">The sequence shown here is derived from an EMBL/GenBank/DDBJ whole genome shotgun (WGS) entry which is preliminary data.</text>
</comment>
<keyword evidence="1" id="KW-0175">Coiled coil</keyword>
<dbReference type="EMBL" id="VTUZ01000005">
    <property type="protein sequence ID" value="KAA1012972.1"/>
    <property type="molecule type" value="Genomic_DNA"/>
</dbReference>
<evidence type="ECO:0000256" key="2">
    <source>
        <dbReference type="SAM" id="Phobius"/>
    </source>
</evidence>
<feature type="transmembrane region" description="Helical" evidence="2">
    <location>
        <begin position="38"/>
        <end position="59"/>
    </location>
</feature>
<keyword evidence="2" id="KW-0472">Membrane</keyword>
<reference evidence="3 4" key="1">
    <citation type="submission" date="2019-08" db="EMBL/GenBank/DDBJ databases">
        <title>Paraburkholderia sp. DCY113.</title>
        <authorList>
            <person name="Kang J."/>
        </authorList>
    </citation>
    <scope>NUCLEOTIDE SEQUENCE [LARGE SCALE GENOMIC DNA]</scope>
    <source>
        <strain evidence="3 4">DCY113</strain>
    </source>
</reference>
<dbReference type="AlphaFoldDB" id="A0A5B0HCX9"/>
<keyword evidence="4" id="KW-1185">Reference proteome</keyword>
<keyword evidence="2" id="KW-0812">Transmembrane</keyword>
<evidence type="ECO:0000256" key="1">
    <source>
        <dbReference type="SAM" id="Coils"/>
    </source>
</evidence>
<protein>
    <submittedName>
        <fullName evidence="3">Uncharacterized protein</fullName>
    </submittedName>
</protein>
<sequence>MAEWRIGRRVDRRAGRIAHGLSRRDYTLQPARPLAWRIALWSAACLLSAVLGATALAGWHASRGGAAVKSCAAESVDEGNQQTELARARLALAEESAARAAVQKAADSAAAEVARLSAELQFLRGQSNARPGTPRH</sequence>
<evidence type="ECO:0000313" key="4">
    <source>
        <dbReference type="Proteomes" id="UP000325273"/>
    </source>
</evidence>
<gene>
    <name evidence="3" type="ORF">FVF58_09255</name>
</gene>
<name>A0A5B0HCX9_9BURK</name>
<organism evidence="3 4">
    <name type="scientific">Paraburkholderia panacisoli</name>
    <dbReference type="NCBI Taxonomy" id="2603818"/>
    <lineage>
        <taxon>Bacteria</taxon>
        <taxon>Pseudomonadati</taxon>
        <taxon>Pseudomonadota</taxon>
        <taxon>Betaproteobacteria</taxon>
        <taxon>Burkholderiales</taxon>
        <taxon>Burkholderiaceae</taxon>
        <taxon>Paraburkholderia</taxon>
    </lineage>
</organism>
<keyword evidence="2" id="KW-1133">Transmembrane helix</keyword>
<accession>A0A5B0HCX9</accession>
<proteinExistence type="predicted"/>
<dbReference type="Proteomes" id="UP000325273">
    <property type="component" value="Unassembled WGS sequence"/>
</dbReference>
<feature type="coiled-coil region" evidence="1">
    <location>
        <begin position="99"/>
        <end position="126"/>
    </location>
</feature>